<dbReference type="EMBL" id="JARKIB010000040">
    <property type="protein sequence ID" value="KAJ7759103.1"/>
    <property type="molecule type" value="Genomic_DNA"/>
</dbReference>
<evidence type="ECO:0000256" key="1">
    <source>
        <dbReference type="SAM" id="MobiDB-lite"/>
    </source>
</evidence>
<feature type="compositionally biased region" description="Low complexity" evidence="1">
    <location>
        <begin position="40"/>
        <end position="52"/>
    </location>
</feature>
<comment type="caution">
    <text evidence="2">The sequence shown here is derived from an EMBL/GenBank/DDBJ whole genome shotgun (WGS) entry which is preliminary data.</text>
</comment>
<organism evidence="2 3">
    <name type="scientific">Mycena metata</name>
    <dbReference type="NCBI Taxonomy" id="1033252"/>
    <lineage>
        <taxon>Eukaryota</taxon>
        <taxon>Fungi</taxon>
        <taxon>Dikarya</taxon>
        <taxon>Basidiomycota</taxon>
        <taxon>Agaricomycotina</taxon>
        <taxon>Agaricomycetes</taxon>
        <taxon>Agaricomycetidae</taxon>
        <taxon>Agaricales</taxon>
        <taxon>Marasmiineae</taxon>
        <taxon>Mycenaceae</taxon>
        <taxon>Mycena</taxon>
    </lineage>
</organism>
<evidence type="ECO:0000313" key="2">
    <source>
        <dbReference type="EMBL" id="KAJ7759103.1"/>
    </source>
</evidence>
<reference evidence="2" key="1">
    <citation type="submission" date="2023-03" db="EMBL/GenBank/DDBJ databases">
        <title>Massive genome expansion in bonnet fungi (Mycena s.s.) driven by repeated elements and novel gene families across ecological guilds.</title>
        <authorList>
            <consortium name="Lawrence Berkeley National Laboratory"/>
            <person name="Harder C.B."/>
            <person name="Miyauchi S."/>
            <person name="Viragh M."/>
            <person name="Kuo A."/>
            <person name="Thoen E."/>
            <person name="Andreopoulos B."/>
            <person name="Lu D."/>
            <person name="Skrede I."/>
            <person name="Drula E."/>
            <person name="Henrissat B."/>
            <person name="Morin E."/>
            <person name="Kohler A."/>
            <person name="Barry K."/>
            <person name="LaButti K."/>
            <person name="Morin E."/>
            <person name="Salamov A."/>
            <person name="Lipzen A."/>
            <person name="Mereny Z."/>
            <person name="Hegedus B."/>
            <person name="Baldrian P."/>
            <person name="Stursova M."/>
            <person name="Weitz H."/>
            <person name="Taylor A."/>
            <person name="Grigoriev I.V."/>
            <person name="Nagy L.G."/>
            <person name="Martin F."/>
            <person name="Kauserud H."/>
        </authorList>
    </citation>
    <scope>NUCLEOTIDE SEQUENCE</scope>
    <source>
        <strain evidence="2">CBHHK182m</strain>
    </source>
</reference>
<name>A0AAD7J7V7_9AGAR</name>
<dbReference type="Proteomes" id="UP001215598">
    <property type="component" value="Unassembled WGS sequence"/>
</dbReference>
<sequence>MLRVRRVKDGKAKAKDPAGQEKDKGAASKDKVSAPASVKSPTLASSSLPPSSLLGTLSTAATSTATDAASTTATDQAAADADADPTLLALDTCVTLVFPAAFLPAPESAPACLPSLPSLPGASKHEEEMEMAQVRGRKGGELRVWGGGCCLLLRSRVRARHEMGVRIPRMCAMGEGEGTREGTRAPGPLAREFAHGTGEGGFTHVALLAFALQHA</sequence>
<protein>
    <submittedName>
        <fullName evidence="2">Uncharacterized protein</fullName>
    </submittedName>
</protein>
<feature type="region of interest" description="Disordered" evidence="1">
    <location>
        <begin position="1"/>
        <end position="52"/>
    </location>
</feature>
<keyword evidence="3" id="KW-1185">Reference proteome</keyword>
<gene>
    <name evidence="2" type="ORF">B0H16DRAFT_629828</name>
</gene>
<dbReference type="AlphaFoldDB" id="A0AAD7J7V7"/>
<accession>A0AAD7J7V7</accession>
<evidence type="ECO:0000313" key="3">
    <source>
        <dbReference type="Proteomes" id="UP001215598"/>
    </source>
</evidence>
<proteinExistence type="predicted"/>
<feature type="compositionally biased region" description="Basic and acidic residues" evidence="1">
    <location>
        <begin position="7"/>
        <end position="32"/>
    </location>
</feature>